<feature type="domain" description="ABC3 transporter permease C-terminal" evidence="7">
    <location>
        <begin position="288"/>
        <end position="395"/>
    </location>
</feature>
<evidence type="ECO:0000313" key="9">
    <source>
        <dbReference type="EMBL" id="QRO49288.1"/>
    </source>
</evidence>
<dbReference type="Pfam" id="PF02687">
    <property type="entry name" value="FtsX"/>
    <property type="match status" value="2"/>
</dbReference>
<comment type="subcellular location">
    <subcellularLocation>
        <location evidence="1">Cell membrane</location>
        <topology evidence="1">Multi-pass membrane protein</topology>
    </subcellularLocation>
</comment>
<dbReference type="InterPro" id="IPR050250">
    <property type="entry name" value="Macrolide_Exporter_MacB"/>
</dbReference>
<keyword evidence="5 6" id="KW-0472">Membrane</keyword>
<dbReference type="OrthoDB" id="8740261at2"/>
<organism evidence="10 11">
    <name type="scientific">Butyricimonas virosa</name>
    <dbReference type="NCBI Taxonomy" id="544645"/>
    <lineage>
        <taxon>Bacteria</taxon>
        <taxon>Pseudomonadati</taxon>
        <taxon>Bacteroidota</taxon>
        <taxon>Bacteroidia</taxon>
        <taxon>Bacteroidales</taxon>
        <taxon>Odoribacteraceae</taxon>
        <taxon>Butyricimonas</taxon>
    </lineage>
</organism>
<feature type="transmembrane region" description="Helical" evidence="6">
    <location>
        <begin position="283"/>
        <end position="303"/>
    </location>
</feature>
<accession>A0A413IUB6</accession>
<keyword evidence="12" id="KW-1185">Reference proteome</keyword>
<keyword evidence="3 6" id="KW-0812">Transmembrane</keyword>
<dbReference type="Proteomes" id="UP000654720">
    <property type="component" value="Chromosome"/>
</dbReference>
<sequence length="792" mass="92597">MFQQYFKFIIRKLSRNRVYTVINIVGLSIAFSAAWLIYSHTSNEWNMDGYLKNGDHIYRVINRNFNEPNWNCRNNSFFGLDAQQALPEIDRIARFFLKDYQIKTDDNTDFMIESRCALVDLSFFDLFERPVIQGNIDSSDFSWIVLTETSAKRFFDKENPIGKTITIKDPIYNRKKEVKCQVIAIIKDFPANSTLQTDIFIDCRLGHPYFSNERYSRSVYTYFRLSPRTDLERVEKALQEITLQRTETATHCSYRLQPLKDTYFHSDHIEQDELLRGSLSLTYLLWGITLLILLLAAGNFLLIRIAQQNRDSSRFAIHKCYGASNTHLLYQLISEIGLLTGVTLVLAFILTSLLHPYIIQVLSPDHVYPFLFFSFSNLLFVVFTCCIMGSICYFLYFHFKQRINRLGVKNILQPSPRQINLSQILTILQIGIFTTLLFYCSIIISQIHFIKDKPLGIITDQVLRISWLDNSSNYQALKEELLKHPDILYVCNGINIPDPGTPLTERIHFPSESEKYVDVVCMYGDEDFTNIYNIPIIKNQEFTPIEFNPTPENNYSSTTDVWVNKKFVETFKLDHPLGTILNQQRSVHYRITGITEDYHTQSLHYPIRPTMILPPSTYWLLIRYQPGKRQEVLEYLQELHRSRNPEGIFEYQEYNYSDLYQKDMAFMELVILFSLIAILIGGMGIFAFAIFMVESKTREIALRKVNGASERQIMLLFNRQFMTKVLVACVIGLPIAYYASRKWLENYAYRIEIQPWIFVLTIVISLCIVLLVTNWQIRQASRKNPIDTLKTE</sequence>
<feature type="domain" description="MacB-like periplasmic core" evidence="8">
    <location>
        <begin position="20"/>
        <end position="240"/>
    </location>
</feature>
<feature type="transmembrane region" description="Helical" evidence="6">
    <location>
        <begin position="669"/>
        <end position="693"/>
    </location>
</feature>
<evidence type="ECO:0000313" key="12">
    <source>
        <dbReference type="Proteomes" id="UP000654720"/>
    </source>
</evidence>
<dbReference type="GO" id="GO:0022857">
    <property type="term" value="F:transmembrane transporter activity"/>
    <property type="evidence" value="ECO:0007669"/>
    <property type="project" value="TreeGrafter"/>
</dbReference>
<feature type="transmembrane region" description="Helical" evidence="6">
    <location>
        <begin position="378"/>
        <end position="399"/>
    </location>
</feature>
<name>A0A413IUB6_9BACT</name>
<evidence type="ECO:0000256" key="5">
    <source>
        <dbReference type="ARBA" id="ARBA00023136"/>
    </source>
</evidence>
<dbReference type="Proteomes" id="UP000286063">
    <property type="component" value="Unassembled WGS sequence"/>
</dbReference>
<evidence type="ECO:0000313" key="10">
    <source>
        <dbReference type="EMBL" id="RGY21481.1"/>
    </source>
</evidence>
<evidence type="ECO:0000256" key="3">
    <source>
        <dbReference type="ARBA" id="ARBA00022692"/>
    </source>
</evidence>
<keyword evidence="4 6" id="KW-1133">Transmembrane helix</keyword>
<dbReference type="InterPro" id="IPR003838">
    <property type="entry name" value="ABC3_permease_C"/>
</dbReference>
<dbReference type="EMBL" id="QSCR01000001">
    <property type="protein sequence ID" value="RGY21481.1"/>
    <property type="molecule type" value="Genomic_DNA"/>
</dbReference>
<dbReference type="RefSeq" id="WP_027203058.1">
    <property type="nucleotide sequence ID" value="NZ_CAJKXH010000001.1"/>
</dbReference>
<evidence type="ECO:0000259" key="8">
    <source>
        <dbReference type="Pfam" id="PF12704"/>
    </source>
</evidence>
<feature type="transmembrane region" description="Helical" evidence="6">
    <location>
        <begin position="753"/>
        <end position="773"/>
    </location>
</feature>
<dbReference type="AlphaFoldDB" id="A0A413IUB6"/>
<dbReference type="PANTHER" id="PTHR30572">
    <property type="entry name" value="MEMBRANE COMPONENT OF TRANSPORTER-RELATED"/>
    <property type="match status" value="1"/>
</dbReference>
<evidence type="ECO:0000256" key="4">
    <source>
        <dbReference type="ARBA" id="ARBA00022989"/>
    </source>
</evidence>
<dbReference type="Pfam" id="PF12704">
    <property type="entry name" value="MacB_PCD"/>
    <property type="match status" value="1"/>
</dbReference>
<reference evidence="10 11" key="1">
    <citation type="submission" date="2018-08" db="EMBL/GenBank/DDBJ databases">
        <title>A genome reference for cultivated species of the human gut microbiota.</title>
        <authorList>
            <person name="Zou Y."/>
            <person name="Xue W."/>
            <person name="Luo G."/>
        </authorList>
    </citation>
    <scope>NUCLEOTIDE SEQUENCE [LARGE SCALE GENOMIC DNA]</scope>
    <source>
        <strain evidence="10 11">OF02-7</strain>
    </source>
</reference>
<gene>
    <name evidence="10" type="ORF">DXA50_01150</name>
    <name evidence="9" type="ORF">I6J59_15400</name>
</gene>
<dbReference type="InterPro" id="IPR025857">
    <property type="entry name" value="MacB_PCD"/>
</dbReference>
<feature type="transmembrane region" description="Helical" evidence="6">
    <location>
        <begin position="721"/>
        <end position="741"/>
    </location>
</feature>
<dbReference type="GO" id="GO:0005886">
    <property type="term" value="C:plasma membrane"/>
    <property type="evidence" value="ECO:0007669"/>
    <property type="project" value="UniProtKB-SubCell"/>
</dbReference>
<proteinExistence type="predicted"/>
<reference evidence="9 12" key="2">
    <citation type="submission" date="2021-02" db="EMBL/GenBank/DDBJ databases">
        <title>FDA dAtabase for Regulatory Grade micrObial Sequences (FDA-ARGOS): Supporting development and validation of Infectious Disease Dx tests.</title>
        <authorList>
            <person name="Carlson P."/>
            <person name="Fischbach M."/>
            <person name="Hastie J."/>
            <person name="Bilen M."/>
            <person name="Cheng A."/>
            <person name="Tallon L."/>
            <person name="Sadzewicz L."/>
            <person name="Zhao X."/>
            <person name="Boylan J."/>
            <person name="Ott S."/>
            <person name="Bowen H."/>
            <person name="Vavikolanu K."/>
            <person name="Mehta A."/>
            <person name="Aluvathingal J."/>
            <person name="Nadendla S."/>
            <person name="Yan Y."/>
            <person name="Sichtig H."/>
        </authorList>
    </citation>
    <scope>NUCLEOTIDE SEQUENCE [LARGE SCALE GENOMIC DNA]</scope>
    <source>
        <strain evidence="9 12">FDAARGOS_1229</strain>
    </source>
</reference>
<feature type="domain" description="ABC3 transporter permease C-terminal" evidence="7">
    <location>
        <begin position="671"/>
        <end position="785"/>
    </location>
</feature>
<evidence type="ECO:0000313" key="11">
    <source>
        <dbReference type="Proteomes" id="UP000286063"/>
    </source>
</evidence>
<evidence type="ECO:0000256" key="1">
    <source>
        <dbReference type="ARBA" id="ARBA00004651"/>
    </source>
</evidence>
<feature type="transmembrane region" description="Helical" evidence="6">
    <location>
        <begin position="420"/>
        <end position="444"/>
    </location>
</feature>
<evidence type="ECO:0000259" key="7">
    <source>
        <dbReference type="Pfam" id="PF02687"/>
    </source>
</evidence>
<evidence type="ECO:0000256" key="6">
    <source>
        <dbReference type="SAM" id="Phobius"/>
    </source>
</evidence>
<feature type="transmembrane region" description="Helical" evidence="6">
    <location>
        <begin position="21"/>
        <end position="38"/>
    </location>
</feature>
<keyword evidence="2" id="KW-1003">Cell membrane</keyword>
<feature type="transmembrane region" description="Helical" evidence="6">
    <location>
        <begin position="336"/>
        <end position="358"/>
    </location>
</feature>
<protein>
    <submittedName>
        <fullName evidence="9">ABC transporter permease</fullName>
    </submittedName>
</protein>
<dbReference type="GeneID" id="93098039"/>
<dbReference type="EMBL" id="CP069450">
    <property type="protein sequence ID" value="QRO49288.1"/>
    <property type="molecule type" value="Genomic_DNA"/>
</dbReference>
<dbReference type="PANTHER" id="PTHR30572:SF18">
    <property type="entry name" value="ABC-TYPE MACROLIDE FAMILY EXPORT SYSTEM PERMEASE COMPONENT 2"/>
    <property type="match status" value="1"/>
</dbReference>
<evidence type="ECO:0000256" key="2">
    <source>
        <dbReference type="ARBA" id="ARBA00022475"/>
    </source>
</evidence>